<evidence type="ECO:0000313" key="3">
    <source>
        <dbReference type="Proteomes" id="UP000265520"/>
    </source>
</evidence>
<proteinExistence type="predicted"/>
<comment type="caution">
    <text evidence="2">The sequence shown here is derived from an EMBL/GenBank/DDBJ whole genome shotgun (WGS) entry which is preliminary data.</text>
</comment>
<keyword evidence="3" id="KW-1185">Reference proteome</keyword>
<feature type="chain" id="PRO_5017367355" evidence="1">
    <location>
        <begin position="26"/>
        <end position="52"/>
    </location>
</feature>
<sequence length="52" mass="5708">MAARARVSLLFLMSLVTHMSNTAESSITPAEFIKSSCRATQYPILCVRCLMG</sequence>
<dbReference type="EMBL" id="LXQA010854454">
    <property type="protein sequence ID" value="MCI74154.1"/>
    <property type="molecule type" value="Genomic_DNA"/>
</dbReference>
<reference evidence="2 3" key="1">
    <citation type="journal article" date="2018" name="Front. Plant Sci.">
        <title>Red Clover (Trifolium pratense) and Zigzag Clover (T. medium) - A Picture of Genomic Similarities and Differences.</title>
        <authorList>
            <person name="Dluhosova J."/>
            <person name="Istvanek J."/>
            <person name="Nedelnik J."/>
            <person name="Repkova J."/>
        </authorList>
    </citation>
    <scope>NUCLEOTIDE SEQUENCE [LARGE SCALE GENOMIC DNA]</scope>
    <source>
        <strain evidence="3">cv. 10/8</strain>
        <tissue evidence="2">Leaf</tissue>
    </source>
</reference>
<feature type="signal peptide" evidence="1">
    <location>
        <begin position="1"/>
        <end position="25"/>
    </location>
</feature>
<organism evidence="2 3">
    <name type="scientific">Trifolium medium</name>
    <dbReference type="NCBI Taxonomy" id="97028"/>
    <lineage>
        <taxon>Eukaryota</taxon>
        <taxon>Viridiplantae</taxon>
        <taxon>Streptophyta</taxon>
        <taxon>Embryophyta</taxon>
        <taxon>Tracheophyta</taxon>
        <taxon>Spermatophyta</taxon>
        <taxon>Magnoliopsida</taxon>
        <taxon>eudicotyledons</taxon>
        <taxon>Gunneridae</taxon>
        <taxon>Pentapetalae</taxon>
        <taxon>rosids</taxon>
        <taxon>fabids</taxon>
        <taxon>Fabales</taxon>
        <taxon>Fabaceae</taxon>
        <taxon>Papilionoideae</taxon>
        <taxon>50 kb inversion clade</taxon>
        <taxon>NPAAA clade</taxon>
        <taxon>Hologalegina</taxon>
        <taxon>IRL clade</taxon>
        <taxon>Trifolieae</taxon>
        <taxon>Trifolium</taxon>
    </lineage>
</organism>
<feature type="non-terminal residue" evidence="2">
    <location>
        <position position="52"/>
    </location>
</feature>
<keyword evidence="1" id="KW-0732">Signal</keyword>
<dbReference type="AlphaFoldDB" id="A0A392UNC5"/>
<evidence type="ECO:0000313" key="2">
    <source>
        <dbReference type="EMBL" id="MCI74154.1"/>
    </source>
</evidence>
<accession>A0A392UNC5</accession>
<evidence type="ECO:0000256" key="1">
    <source>
        <dbReference type="SAM" id="SignalP"/>
    </source>
</evidence>
<protein>
    <submittedName>
        <fullName evidence="2">21 kDa protein</fullName>
    </submittedName>
</protein>
<name>A0A392UNC5_9FABA</name>
<dbReference type="Proteomes" id="UP000265520">
    <property type="component" value="Unassembled WGS sequence"/>
</dbReference>